<dbReference type="Proteomes" id="UP000177390">
    <property type="component" value="Unassembled WGS sequence"/>
</dbReference>
<gene>
    <name evidence="1" type="ORF">A3D09_03955</name>
</gene>
<sequence>MCFDERLPYRKLDLKLTQFYNERFPIECGTHLVDFCSVSEFRDPHTANACVRVMTSDGVIGTLSHLTVFHNPEEFVLELALFIGKGGVSVILNGGEDWPPSRALRDRLRVALVEAGFKISGSPTHEDTLGSFSRDATLTADRVLVTRRPYGESPPEELTLYFPK</sequence>
<name>A0A1F5EXN9_9BACT</name>
<comment type="caution">
    <text evidence="1">The sequence shown here is derived from an EMBL/GenBank/DDBJ whole genome shotgun (WGS) entry which is preliminary data.</text>
</comment>
<accession>A0A1F5EXN9</accession>
<evidence type="ECO:0000313" key="2">
    <source>
        <dbReference type="Proteomes" id="UP000177390"/>
    </source>
</evidence>
<dbReference type="AlphaFoldDB" id="A0A1F5EXN9"/>
<dbReference type="EMBL" id="MFAH01000006">
    <property type="protein sequence ID" value="OGD72130.1"/>
    <property type="molecule type" value="Genomic_DNA"/>
</dbReference>
<protein>
    <submittedName>
        <fullName evidence="1">Uncharacterized protein</fullName>
    </submittedName>
</protein>
<evidence type="ECO:0000313" key="1">
    <source>
        <dbReference type="EMBL" id="OGD72130.1"/>
    </source>
</evidence>
<organism evidence="1 2">
    <name type="scientific">Candidatus Collierbacteria bacterium RIFCSPHIGHO2_02_FULL_49_10</name>
    <dbReference type="NCBI Taxonomy" id="1817723"/>
    <lineage>
        <taxon>Bacteria</taxon>
        <taxon>Candidatus Collieribacteriota</taxon>
    </lineage>
</organism>
<proteinExistence type="predicted"/>
<reference evidence="1 2" key="1">
    <citation type="journal article" date="2016" name="Nat. Commun.">
        <title>Thousands of microbial genomes shed light on interconnected biogeochemical processes in an aquifer system.</title>
        <authorList>
            <person name="Anantharaman K."/>
            <person name="Brown C.T."/>
            <person name="Hug L.A."/>
            <person name="Sharon I."/>
            <person name="Castelle C.J."/>
            <person name="Probst A.J."/>
            <person name="Thomas B.C."/>
            <person name="Singh A."/>
            <person name="Wilkins M.J."/>
            <person name="Karaoz U."/>
            <person name="Brodie E.L."/>
            <person name="Williams K.H."/>
            <person name="Hubbard S.S."/>
            <person name="Banfield J.F."/>
        </authorList>
    </citation>
    <scope>NUCLEOTIDE SEQUENCE [LARGE SCALE GENOMIC DNA]</scope>
</reference>